<evidence type="ECO:0000313" key="1">
    <source>
        <dbReference type="EMBL" id="KIM36429.1"/>
    </source>
</evidence>
<organism evidence="1 2">
    <name type="scientific">Hebeloma cylindrosporum</name>
    <dbReference type="NCBI Taxonomy" id="76867"/>
    <lineage>
        <taxon>Eukaryota</taxon>
        <taxon>Fungi</taxon>
        <taxon>Dikarya</taxon>
        <taxon>Basidiomycota</taxon>
        <taxon>Agaricomycotina</taxon>
        <taxon>Agaricomycetes</taxon>
        <taxon>Agaricomycetidae</taxon>
        <taxon>Agaricales</taxon>
        <taxon>Agaricineae</taxon>
        <taxon>Hymenogastraceae</taxon>
        <taxon>Hebeloma</taxon>
    </lineage>
</organism>
<dbReference type="OrthoDB" id="3023006at2759"/>
<sequence>MPFTIWQTGFTILELGSSQLAFLKIDVGDCMPVAASLRRLTSLHLDKRRSDMLLTFPMLVDILTAPYCLLYLSFKGNISPNTLPLQTAALDPDFQLHHLKALKISTRGLVAAKLLLFLSAPKLESLWLETNDGFRFFSIFCESSQVSSGCPKFPQLQYLILGGYNLPSIFSTFPSITHLRLIHIGTLALGNLETTLAGQWASLHTLVFSLFGLEESSKQTGDIVASWLRSRVSHGRPIHNFLVNHHVFGIIGTKFWTDIPVETKVQRVSAENYMEPWWNQEDWPDWIR</sequence>
<evidence type="ECO:0000313" key="2">
    <source>
        <dbReference type="Proteomes" id="UP000053424"/>
    </source>
</evidence>
<evidence type="ECO:0008006" key="3">
    <source>
        <dbReference type="Google" id="ProtNLM"/>
    </source>
</evidence>
<dbReference type="AlphaFoldDB" id="A0A0C3BWG7"/>
<reference evidence="1 2" key="1">
    <citation type="submission" date="2014-04" db="EMBL/GenBank/DDBJ databases">
        <authorList>
            <consortium name="DOE Joint Genome Institute"/>
            <person name="Kuo A."/>
            <person name="Gay G."/>
            <person name="Dore J."/>
            <person name="Kohler A."/>
            <person name="Nagy L.G."/>
            <person name="Floudas D."/>
            <person name="Copeland A."/>
            <person name="Barry K.W."/>
            <person name="Cichocki N."/>
            <person name="Veneault-Fourrey C."/>
            <person name="LaButti K."/>
            <person name="Lindquist E.A."/>
            <person name="Lipzen A."/>
            <person name="Lundell T."/>
            <person name="Morin E."/>
            <person name="Murat C."/>
            <person name="Sun H."/>
            <person name="Tunlid A."/>
            <person name="Henrissat B."/>
            <person name="Grigoriev I.V."/>
            <person name="Hibbett D.S."/>
            <person name="Martin F."/>
            <person name="Nordberg H.P."/>
            <person name="Cantor M.N."/>
            <person name="Hua S.X."/>
        </authorList>
    </citation>
    <scope>NUCLEOTIDE SEQUENCE [LARGE SCALE GENOMIC DNA]</scope>
    <source>
        <strain evidence="2">h7</strain>
    </source>
</reference>
<protein>
    <recommendedName>
        <fullName evidence="3">F-box domain-containing protein</fullName>
    </recommendedName>
</protein>
<accession>A0A0C3BWG7</accession>
<dbReference type="Gene3D" id="3.80.10.10">
    <property type="entry name" value="Ribonuclease Inhibitor"/>
    <property type="match status" value="1"/>
</dbReference>
<name>A0A0C3BWG7_HEBCY</name>
<dbReference type="SUPFAM" id="SSF52047">
    <property type="entry name" value="RNI-like"/>
    <property type="match status" value="1"/>
</dbReference>
<keyword evidence="2" id="KW-1185">Reference proteome</keyword>
<gene>
    <name evidence="1" type="ORF">M413DRAFT_424798</name>
</gene>
<dbReference type="STRING" id="686832.A0A0C3BWG7"/>
<dbReference type="Proteomes" id="UP000053424">
    <property type="component" value="Unassembled WGS sequence"/>
</dbReference>
<dbReference type="InterPro" id="IPR032675">
    <property type="entry name" value="LRR_dom_sf"/>
</dbReference>
<dbReference type="HOGENOM" id="CLU_966626_0_0_1"/>
<dbReference type="EMBL" id="KN831805">
    <property type="protein sequence ID" value="KIM36429.1"/>
    <property type="molecule type" value="Genomic_DNA"/>
</dbReference>
<proteinExistence type="predicted"/>
<reference evidence="2" key="2">
    <citation type="submission" date="2015-01" db="EMBL/GenBank/DDBJ databases">
        <title>Evolutionary Origins and Diversification of the Mycorrhizal Mutualists.</title>
        <authorList>
            <consortium name="DOE Joint Genome Institute"/>
            <consortium name="Mycorrhizal Genomics Consortium"/>
            <person name="Kohler A."/>
            <person name="Kuo A."/>
            <person name="Nagy L.G."/>
            <person name="Floudas D."/>
            <person name="Copeland A."/>
            <person name="Barry K.W."/>
            <person name="Cichocki N."/>
            <person name="Veneault-Fourrey C."/>
            <person name="LaButti K."/>
            <person name="Lindquist E.A."/>
            <person name="Lipzen A."/>
            <person name="Lundell T."/>
            <person name="Morin E."/>
            <person name="Murat C."/>
            <person name="Riley R."/>
            <person name="Ohm R."/>
            <person name="Sun H."/>
            <person name="Tunlid A."/>
            <person name="Henrissat B."/>
            <person name="Grigoriev I.V."/>
            <person name="Hibbett D.S."/>
            <person name="Martin F."/>
        </authorList>
    </citation>
    <scope>NUCLEOTIDE SEQUENCE [LARGE SCALE GENOMIC DNA]</scope>
    <source>
        <strain evidence="2">h7</strain>
    </source>
</reference>